<proteinExistence type="predicted"/>
<feature type="region of interest" description="Disordered" evidence="1">
    <location>
        <begin position="16"/>
        <end position="40"/>
    </location>
</feature>
<protein>
    <submittedName>
        <fullName evidence="2">Uncharacterized protein</fullName>
    </submittedName>
</protein>
<gene>
    <name evidence="2" type="primary">orf06797</name>
    <name evidence="2" type="ORF">Q903MT_gene6743</name>
</gene>
<reference evidence="2" key="1">
    <citation type="submission" date="2019-03" db="EMBL/GenBank/DDBJ databases">
        <title>Largest Complete Mitochondrial Genome of a Gymnosperm, Sitka Spruce (Picea sitchensis), Indicates Complex Physical Structure.</title>
        <authorList>
            <person name="Jackman S.D."/>
            <person name="Coombe L."/>
            <person name="Warren R."/>
            <person name="Kirk H."/>
            <person name="Trinh E."/>
            <person name="McLeod T."/>
            <person name="Pleasance S."/>
            <person name="Pandoh P."/>
            <person name="Zhao Y."/>
            <person name="Coope R."/>
            <person name="Bousquet J."/>
            <person name="Bohlmann J.C."/>
            <person name="Jones S.J.M."/>
            <person name="Birol I."/>
        </authorList>
    </citation>
    <scope>NUCLEOTIDE SEQUENCE</scope>
    <source>
        <strain evidence="2">Q903</strain>
    </source>
</reference>
<evidence type="ECO:0000256" key="1">
    <source>
        <dbReference type="SAM" id="MobiDB-lite"/>
    </source>
</evidence>
<geneLocation type="mitochondrion" evidence="2"/>
<sequence>MGQSMDKNDWIMDALSSCSKPVHPSNQKGKTEGKESPWGHFSILSWGASERQARFTRKA</sequence>
<accession>A0A6B9XZ37</accession>
<feature type="compositionally biased region" description="Polar residues" evidence="1">
    <location>
        <begin position="16"/>
        <end position="28"/>
    </location>
</feature>
<evidence type="ECO:0000313" key="2">
    <source>
        <dbReference type="EMBL" id="QHR92695.1"/>
    </source>
</evidence>
<organism evidence="2">
    <name type="scientific">Picea sitchensis</name>
    <name type="common">Sitka spruce</name>
    <name type="synonym">Pinus sitchensis</name>
    <dbReference type="NCBI Taxonomy" id="3332"/>
    <lineage>
        <taxon>Eukaryota</taxon>
        <taxon>Viridiplantae</taxon>
        <taxon>Streptophyta</taxon>
        <taxon>Embryophyta</taxon>
        <taxon>Tracheophyta</taxon>
        <taxon>Spermatophyta</taxon>
        <taxon>Pinopsida</taxon>
        <taxon>Pinidae</taxon>
        <taxon>Conifers I</taxon>
        <taxon>Pinales</taxon>
        <taxon>Pinaceae</taxon>
        <taxon>Picea</taxon>
    </lineage>
</organism>
<dbReference type="AlphaFoldDB" id="A0A6B9XZ37"/>
<name>A0A6B9XZ37_PICSI</name>
<keyword evidence="2" id="KW-0496">Mitochondrion</keyword>
<dbReference type="EMBL" id="MK697705">
    <property type="protein sequence ID" value="QHR92695.1"/>
    <property type="molecule type" value="Genomic_DNA"/>
</dbReference>